<evidence type="ECO:0000256" key="1">
    <source>
        <dbReference type="ARBA" id="ARBA00009437"/>
    </source>
</evidence>
<dbReference type="InterPro" id="IPR036390">
    <property type="entry name" value="WH_DNA-bd_sf"/>
</dbReference>
<name>A0ABT4JWW6_9GAMM</name>
<dbReference type="Proteomes" id="UP001149719">
    <property type="component" value="Unassembled WGS sequence"/>
</dbReference>
<reference evidence="6" key="1">
    <citation type="submission" date="2022-12" db="EMBL/GenBank/DDBJ databases">
        <title>Marinomonas 15G1-11 sp. nov, isolated from marine algae.</title>
        <authorList>
            <person name="Butt M."/>
            <person name="Choi D.G."/>
            <person name="Kim J.M."/>
            <person name="Lee J.K."/>
            <person name="Baek J.H."/>
            <person name="Jeon C.O."/>
        </authorList>
    </citation>
    <scope>NUCLEOTIDE SEQUENCE</scope>
    <source>
        <strain evidence="6">15G1-11</strain>
    </source>
</reference>
<dbReference type="SUPFAM" id="SSF53850">
    <property type="entry name" value="Periplasmic binding protein-like II"/>
    <property type="match status" value="1"/>
</dbReference>
<evidence type="ECO:0000256" key="4">
    <source>
        <dbReference type="ARBA" id="ARBA00023163"/>
    </source>
</evidence>
<keyword evidence="2" id="KW-0805">Transcription regulation</keyword>
<evidence type="ECO:0000259" key="5">
    <source>
        <dbReference type="PROSITE" id="PS50931"/>
    </source>
</evidence>
<evidence type="ECO:0000313" key="6">
    <source>
        <dbReference type="EMBL" id="MCZ2722298.1"/>
    </source>
</evidence>
<dbReference type="InterPro" id="IPR050950">
    <property type="entry name" value="HTH-type_LysR_regulators"/>
</dbReference>
<dbReference type="PROSITE" id="PS50931">
    <property type="entry name" value="HTH_LYSR"/>
    <property type="match status" value="1"/>
</dbReference>
<keyword evidence="3" id="KW-0238">DNA-binding</keyword>
<gene>
    <name evidence="6" type="ORF">O1D97_11825</name>
</gene>
<evidence type="ECO:0000313" key="7">
    <source>
        <dbReference type="Proteomes" id="UP001149719"/>
    </source>
</evidence>
<keyword evidence="7" id="KW-1185">Reference proteome</keyword>
<dbReference type="RefSeq" id="WP_269125828.1">
    <property type="nucleotide sequence ID" value="NZ_JAPUBN010000017.1"/>
</dbReference>
<proteinExistence type="inferred from homology"/>
<dbReference type="Gene3D" id="1.10.10.10">
    <property type="entry name" value="Winged helix-like DNA-binding domain superfamily/Winged helix DNA-binding domain"/>
    <property type="match status" value="1"/>
</dbReference>
<dbReference type="Pfam" id="PF03466">
    <property type="entry name" value="LysR_substrate"/>
    <property type="match status" value="1"/>
</dbReference>
<dbReference type="EMBL" id="JAPUBN010000017">
    <property type="protein sequence ID" value="MCZ2722298.1"/>
    <property type="molecule type" value="Genomic_DNA"/>
</dbReference>
<dbReference type="SUPFAM" id="SSF46785">
    <property type="entry name" value="Winged helix' DNA-binding domain"/>
    <property type="match status" value="1"/>
</dbReference>
<accession>A0ABT4JWW6</accession>
<dbReference type="PANTHER" id="PTHR30419">
    <property type="entry name" value="HTH-TYPE TRANSCRIPTIONAL REGULATOR YBHD"/>
    <property type="match status" value="1"/>
</dbReference>
<comment type="caution">
    <text evidence="6">The sequence shown here is derived from an EMBL/GenBank/DDBJ whole genome shotgun (WGS) entry which is preliminary data.</text>
</comment>
<dbReference type="InterPro" id="IPR005119">
    <property type="entry name" value="LysR_subst-bd"/>
</dbReference>
<dbReference type="InterPro" id="IPR000847">
    <property type="entry name" value="LysR_HTH_N"/>
</dbReference>
<dbReference type="Gene3D" id="3.40.190.290">
    <property type="match status" value="1"/>
</dbReference>
<dbReference type="Pfam" id="PF00126">
    <property type="entry name" value="HTH_1"/>
    <property type="match status" value="1"/>
</dbReference>
<dbReference type="InterPro" id="IPR036388">
    <property type="entry name" value="WH-like_DNA-bd_sf"/>
</dbReference>
<evidence type="ECO:0000256" key="2">
    <source>
        <dbReference type="ARBA" id="ARBA00023015"/>
    </source>
</evidence>
<feature type="domain" description="HTH lysR-type" evidence="5">
    <location>
        <begin position="4"/>
        <end position="61"/>
    </location>
</feature>
<organism evidence="6 7">
    <name type="scientific">Marinomonas phaeophyticola</name>
    <dbReference type="NCBI Taxonomy" id="3004091"/>
    <lineage>
        <taxon>Bacteria</taxon>
        <taxon>Pseudomonadati</taxon>
        <taxon>Pseudomonadota</taxon>
        <taxon>Gammaproteobacteria</taxon>
        <taxon>Oceanospirillales</taxon>
        <taxon>Oceanospirillaceae</taxon>
        <taxon>Marinomonas</taxon>
    </lineage>
</organism>
<keyword evidence="4" id="KW-0804">Transcription</keyword>
<protein>
    <submittedName>
        <fullName evidence="6">LysR family transcriptional regulator</fullName>
    </submittedName>
</protein>
<comment type="similarity">
    <text evidence="1">Belongs to the LysR transcriptional regulatory family.</text>
</comment>
<dbReference type="PANTHER" id="PTHR30419:SF8">
    <property type="entry name" value="NITROGEN ASSIMILATION TRANSCRIPTIONAL ACTIVATOR-RELATED"/>
    <property type="match status" value="1"/>
</dbReference>
<sequence>MHKLPARALEYLNAIARYKTLRKAAARLNVDPSAVSRLLSQLEENLLIPIWDRTNNRNPITPAGEELLQYYRKMHASEQATLSRIDDLLNLRTGEVRIAVGEGIIGDLISSSLQSFLEKHKDIQLTVEMAGAQDAVNLLQEEHIDFALTYASANHPKLHCHLETTHPLELIVPPGHDLTNYKTPITFDSVAEYPIALIDKSTGMGRLVTLAEEVNHLKLTPRLRTNSVAALKNFVVSGLGVTFMPLLTVWEEIENKKIMVVKMDNFIFSQAKVRVLSIEGRELTLAAQALLDHLSETMTFLAPNSPYTR</sequence>
<evidence type="ECO:0000256" key="3">
    <source>
        <dbReference type="ARBA" id="ARBA00023125"/>
    </source>
</evidence>